<evidence type="ECO:0008006" key="4">
    <source>
        <dbReference type="Google" id="ProtNLM"/>
    </source>
</evidence>
<sequence length="96" mass="9679">MSDSLTEGLDYEQLIDDVDFEDALAGTKWEGVVADADGVGATLGARIGELLGALVGAALGRIVGESLLDEMLGASDSNGTTDANGDDTSDAGDDDD</sequence>
<protein>
    <recommendedName>
        <fullName evidence="4">Glycine zipper domain-containing protein</fullName>
    </recommendedName>
</protein>
<evidence type="ECO:0000256" key="1">
    <source>
        <dbReference type="SAM" id="MobiDB-lite"/>
    </source>
</evidence>
<evidence type="ECO:0000313" key="2">
    <source>
        <dbReference type="EMBL" id="MFC7317475.1"/>
    </source>
</evidence>
<accession>A0ABD6AAP7</accession>
<dbReference type="Proteomes" id="UP001596547">
    <property type="component" value="Unassembled WGS sequence"/>
</dbReference>
<evidence type="ECO:0000313" key="3">
    <source>
        <dbReference type="Proteomes" id="UP001596547"/>
    </source>
</evidence>
<dbReference type="AlphaFoldDB" id="A0ABD6AAP7"/>
<dbReference type="GeneID" id="79315855"/>
<reference evidence="2 3" key="1">
    <citation type="journal article" date="2019" name="Int. J. Syst. Evol. Microbiol.">
        <title>The Global Catalogue of Microorganisms (GCM) 10K type strain sequencing project: providing services to taxonomists for standard genome sequencing and annotation.</title>
        <authorList>
            <consortium name="The Broad Institute Genomics Platform"/>
            <consortium name="The Broad Institute Genome Sequencing Center for Infectious Disease"/>
            <person name="Wu L."/>
            <person name="Ma J."/>
        </authorList>
    </citation>
    <scope>NUCLEOTIDE SEQUENCE [LARGE SCALE GENOMIC DNA]</scope>
    <source>
        <strain evidence="2 3">PSR21</strain>
    </source>
</reference>
<gene>
    <name evidence="2" type="ORF">ACFQPE_11840</name>
</gene>
<dbReference type="EMBL" id="JBHTBF010000002">
    <property type="protein sequence ID" value="MFC7317475.1"/>
    <property type="molecule type" value="Genomic_DNA"/>
</dbReference>
<feature type="compositionally biased region" description="Acidic residues" evidence="1">
    <location>
        <begin position="84"/>
        <end position="96"/>
    </location>
</feature>
<keyword evidence="3" id="KW-1185">Reference proteome</keyword>
<feature type="region of interest" description="Disordered" evidence="1">
    <location>
        <begin position="73"/>
        <end position="96"/>
    </location>
</feature>
<name>A0ABD6AAP7_9EURY</name>
<organism evidence="2 3">
    <name type="scientific">Halomarina halobia</name>
    <dbReference type="NCBI Taxonomy" id="3033386"/>
    <lineage>
        <taxon>Archaea</taxon>
        <taxon>Methanobacteriati</taxon>
        <taxon>Methanobacteriota</taxon>
        <taxon>Stenosarchaea group</taxon>
        <taxon>Halobacteria</taxon>
        <taxon>Halobacteriales</taxon>
        <taxon>Natronomonadaceae</taxon>
        <taxon>Halomarina</taxon>
    </lineage>
</organism>
<dbReference type="RefSeq" id="WP_276303278.1">
    <property type="nucleotide sequence ID" value="NZ_CP119992.1"/>
</dbReference>
<comment type="caution">
    <text evidence="2">The sequence shown here is derived from an EMBL/GenBank/DDBJ whole genome shotgun (WGS) entry which is preliminary data.</text>
</comment>
<proteinExistence type="predicted"/>